<feature type="region of interest" description="Disordered" evidence="1">
    <location>
        <begin position="1"/>
        <end position="25"/>
    </location>
</feature>
<reference evidence="2" key="2">
    <citation type="submission" date="2020-09" db="EMBL/GenBank/DDBJ databases">
        <authorList>
            <person name="Sun Q."/>
            <person name="Ohkuma M."/>
        </authorList>
    </citation>
    <scope>NUCLEOTIDE SEQUENCE</scope>
    <source>
        <strain evidence="2">JCM 4637</strain>
    </source>
</reference>
<feature type="region of interest" description="Disordered" evidence="1">
    <location>
        <begin position="63"/>
        <end position="97"/>
    </location>
</feature>
<sequence>MLSAVFRYPDGGERRANSGQLGATPGSTAQLACRAAKLGQTHFPRMRNPRLSMQTFPTLRADMPIGPLRGFWQENGTARRTRAGQTDQAGQAVRTAQ</sequence>
<dbReference type="AlphaFoldDB" id="A0A919CD88"/>
<evidence type="ECO:0000313" key="3">
    <source>
        <dbReference type="Proteomes" id="UP000638353"/>
    </source>
</evidence>
<comment type="caution">
    <text evidence="2">The sequence shown here is derived from an EMBL/GenBank/DDBJ whole genome shotgun (WGS) entry which is preliminary data.</text>
</comment>
<accession>A0A919CD88</accession>
<protein>
    <submittedName>
        <fullName evidence="2">Uncharacterized protein</fullName>
    </submittedName>
</protein>
<evidence type="ECO:0000313" key="2">
    <source>
        <dbReference type="EMBL" id="GHD06086.1"/>
    </source>
</evidence>
<proteinExistence type="predicted"/>
<dbReference type="Proteomes" id="UP000638353">
    <property type="component" value="Unassembled WGS sequence"/>
</dbReference>
<name>A0A919CD88_9ACTN</name>
<reference evidence="2" key="1">
    <citation type="journal article" date="2014" name="Int. J. Syst. Evol. Microbiol.">
        <title>Complete genome sequence of Corynebacterium casei LMG S-19264T (=DSM 44701T), isolated from a smear-ripened cheese.</title>
        <authorList>
            <consortium name="US DOE Joint Genome Institute (JGI-PGF)"/>
            <person name="Walter F."/>
            <person name="Albersmeier A."/>
            <person name="Kalinowski J."/>
            <person name="Ruckert C."/>
        </authorList>
    </citation>
    <scope>NUCLEOTIDE SEQUENCE</scope>
    <source>
        <strain evidence="2">JCM 4637</strain>
    </source>
</reference>
<evidence type="ECO:0000256" key="1">
    <source>
        <dbReference type="SAM" id="MobiDB-lite"/>
    </source>
</evidence>
<gene>
    <name evidence="2" type="ORF">GCM10010334_57500</name>
</gene>
<feature type="compositionally biased region" description="Polar residues" evidence="1">
    <location>
        <begin position="74"/>
        <end position="97"/>
    </location>
</feature>
<organism evidence="2 3">
    <name type="scientific">Streptomyces finlayi</name>
    <dbReference type="NCBI Taxonomy" id="67296"/>
    <lineage>
        <taxon>Bacteria</taxon>
        <taxon>Bacillati</taxon>
        <taxon>Actinomycetota</taxon>
        <taxon>Actinomycetes</taxon>
        <taxon>Kitasatosporales</taxon>
        <taxon>Streptomycetaceae</taxon>
        <taxon>Streptomyces</taxon>
    </lineage>
</organism>
<dbReference type="EMBL" id="BMVC01000012">
    <property type="protein sequence ID" value="GHD06086.1"/>
    <property type="molecule type" value="Genomic_DNA"/>
</dbReference>